<dbReference type="GO" id="GO:0003924">
    <property type="term" value="F:GTPase activity"/>
    <property type="evidence" value="ECO:0007669"/>
    <property type="project" value="InterPro"/>
</dbReference>
<dbReference type="PRINTS" id="PR00449">
    <property type="entry name" value="RASTRNSFRMNG"/>
</dbReference>
<comment type="caution">
    <text evidence="1">The sequence shown here is derived from an EMBL/GenBank/DDBJ whole genome shotgun (WGS) entry which is preliminary data.</text>
</comment>
<feature type="non-terminal residue" evidence="1">
    <location>
        <position position="77"/>
    </location>
</feature>
<dbReference type="GO" id="GO:0005525">
    <property type="term" value="F:GTP binding"/>
    <property type="evidence" value="ECO:0007669"/>
    <property type="project" value="InterPro"/>
</dbReference>
<protein>
    <submittedName>
        <fullName evidence="1">Uncharacterized protein</fullName>
    </submittedName>
</protein>
<accession>X0YUN5</accession>
<dbReference type="Gene3D" id="3.40.50.300">
    <property type="entry name" value="P-loop containing nucleotide triphosphate hydrolases"/>
    <property type="match status" value="1"/>
</dbReference>
<organism evidence="1">
    <name type="scientific">marine sediment metagenome</name>
    <dbReference type="NCBI Taxonomy" id="412755"/>
    <lineage>
        <taxon>unclassified sequences</taxon>
        <taxon>metagenomes</taxon>
        <taxon>ecological metagenomes</taxon>
    </lineage>
</organism>
<evidence type="ECO:0000313" key="1">
    <source>
        <dbReference type="EMBL" id="GAG40351.1"/>
    </source>
</evidence>
<dbReference type="InterPro" id="IPR027417">
    <property type="entry name" value="P-loop_NTPase"/>
</dbReference>
<proteinExistence type="predicted"/>
<dbReference type="Pfam" id="PF00071">
    <property type="entry name" value="Ras"/>
    <property type="match status" value="1"/>
</dbReference>
<name>X0YUN5_9ZZZZ</name>
<dbReference type="EMBL" id="BARS01044853">
    <property type="protein sequence ID" value="GAG40351.1"/>
    <property type="molecule type" value="Genomic_DNA"/>
</dbReference>
<gene>
    <name evidence="1" type="ORF">S01H1_67692</name>
</gene>
<reference evidence="1" key="1">
    <citation type="journal article" date="2014" name="Front. Microbiol.">
        <title>High frequency of phylogenetically diverse reductive dehalogenase-homologous genes in deep subseafloor sedimentary metagenomes.</title>
        <authorList>
            <person name="Kawai M."/>
            <person name="Futagami T."/>
            <person name="Toyoda A."/>
            <person name="Takaki Y."/>
            <person name="Nishi S."/>
            <person name="Hori S."/>
            <person name="Arai W."/>
            <person name="Tsubouchi T."/>
            <person name="Morono Y."/>
            <person name="Uchiyama I."/>
            <person name="Ito T."/>
            <person name="Fujiyama A."/>
            <person name="Inagaki F."/>
            <person name="Takami H."/>
        </authorList>
    </citation>
    <scope>NUCLEOTIDE SEQUENCE</scope>
    <source>
        <strain evidence="1">Expedition CK06-06</strain>
    </source>
</reference>
<dbReference type="InterPro" id="IPR001806">
    <property type="entry name" value="Small_GTPase"/>
</dbReference>
<sequence>MGIRGFKIEYKGFSDKMSISDYIFKILLMGDGTGCKTAFVQRYISGFFKGDSRLTLGVDYYSKTTSFKDKRVKLQIW</sequence>
<dbReference type="AlphaFoldDB" id="X0YUN5"/>
<dbReference type="PROSITE" id="PS51419">
    <property type="entry name" value="RAB"/>
    <property type="match status" value="1"/>
</dbReference>
<dbReference type="SUPFAM" id="SSF52540">
    <property type="entry name" value="P-loop containing nucleoside triphosphate hydrolases"/>
    <property type="match status" value="1"/>
</dbReference>